<organism evidence="2 3">
    <name type="scientific">Xanthomonas nasturtii</name>
    <dbReference type="NCBI Taxonomy" id="1843581"/>
    <lineage>
        <taxon>Bacteria</taxon>
        <taxon>Pseudomonadati</taxon>
        <taxon>Pseudomonadota</taxon>
        <taxon>Gammaproteobacteria</taxon>
        <taxon>Lysobacterales</taxon>
        <taxon>Lysobacteraceae</taxon>
        <taxon>Xanthomonas</taxon>
    </lineage>
</organism>
<accession>A0ABT0LT34</accession>
<evidence type="ECO:0008006" key="4">
    <source>
        <dbReference type="Google" id="ProtNLM"/>
    </source>
</evidence>
<evidence type="ECO:0000313" key="3">
    <source>
        <dbReference type="Proteomes" id="UP001167357"/>
    </source>
</evidence>
<sequence>MDAPLPPTPTPTPPADNPGGTGAQTSGPKDIAEYIPRTKFEGVVDALKGLAEIKPRSMGGEAIATLMAGIVTTLQDEANAARDGLNKKAEQVDKIRDELSAASALNGVLAEKIASFGKAQTLTQVMLTSASILIGVSVDAFKSGTHSLAIVTGLTALGLLVSGWMVPRTKGSPNV</sequence>
<feature type="compositionally biased region" description="Pro residues" evidence="1">
    <location>
        <begin position="1"/>
        <end position="16"/>
    </location>
</feature>
<feature type="region of interest" description="Disordered" evidence="1">
    <location>
        <begin position="1"/>
        <end position="29"/>
    </location>
</feature>
<evidence type="ECO:0000256" key="1">
    <source>
        <dbReference type="SAM" id="MobiDB-lite"/>
    </source>
</evidence>
<dbReference type="Proteomes" id="UP001167357">
    <property type="component" value="Unassembled WGS sequence"/>
</dbReference>
<reference evidence="2" key="1">
    <citation type="submission" date="2022-04" db="EMBL/GenBank/DDBJ databases">
        <title>Genomic comparison of 19 strains of Xanthomonas nasturtii, a newly emerging watercress pathogen.</title>
        <authorList>
            <person name="Harrison J."/>
            <person name="Greer S."/>
            <person name="Hussain R."/>
            <person name="Lascelles D."/>
            <person name="Roberts M."/>
            <person name="Carter B."/>
            <person name="Bryning A."/>
            <person name="Carroll S."/>
            <person name="Aspin A."/>
            <person name="Cruz L."/>
            <person name="Cruz J."/>
            <person name="Grant M."/>
            <person name="Vicente J."/>
            <person name="Studholme D.J."/>
        </authorList>
    </citation>
    <scope>NUCLEOTIDE SEQUENCE</scope>
    <source>
        <strain evidence="2">10016B</strain>
    </source>
</reference>
<dbReference type="RefSeq" id="WP_249048119.1">
    <property type="nucleotide sequence ID" value="NZ_JAMBEC010000014.1"/>
</dbReference>
<name>A0ABT0LT34_9XANT</name>
<protein>
    <recommendedName>
        <fullName evidence="4">DUF2335 domain-containing protein</fullName>
    </recommendedName>
</protein>
<proteinExistence type="predicted"/>
<dbReference type="EMBL" id="JAMBED010000034">
    <property type="protein sequence ID" value="MCL1552496.1"/>
    <property type="molecule type" value="Genomic_DNA"/>
</dbReference>
<keyword evidence="3" id="KW-1185">Reference proteome</keyword>
<gene>
    <name evidence="2" type="ORF">M3O51_14590</name>
</gene>
<comment type="caution">
    <text evidence="2">The sequence shown here is derived from an EMBL/GenBank/DDBJ whole genome shotgun (WGS) entry which is preliminary data.</text>
</comment>
<evidence type="ECO:0000313" key="2">
    <source>
        <dbReference type="EMBL" id="MCL1552496.1"/>
    </source>
</evidence>